<feature type="compositionally biased region" description="Polar residues" evidence="1">
    <location>
        <begin position="69"/>
        <end position="80"/>
    </location>
</feature>
<sequence>MRRFYPRNEVYRPDRITLNPRKSYIWPEDKERPQKMGKVEAFRKVQKIQQFQRAVRSRALSRLSKHNDQTGSDASQSGSDQIMFDASQPDFKNDTIEVYNDALKEVDSENDTVANTEIPEEVDGNIATDLKTESIAFPCGRRRSFGGTCHSPDDIATDNIIFPPAGIFFLSPRAGKERSHLLAAISEYSREVRKGKALGSTEVIPGDIQSSQWNESTLGEDTTLHNGNPRKRSRTEETGDEETGDEETGDEETEDEEPKSKISRLRYSFYREIGH</sequence>
<feature type="region of interest" description="Disordered" evidence="1">
    <location>
        <begin position="57"/>
        <end position="87"/>
    </location>
</feature>
<feature type="compositionally biased region" description="Acidic residues" evidence="1">
    <location>
        <begin position="238"/>
        <end position="257"/>
    </location>
</feature>
<accession>A0A2T3ZG94</accession>
<keyword evidence="3" id="KW-1185">Reference proteome</keyword>
<reference evidence="2 3" key="1">
    <citation type="submission" date="2016-07" db="EMBL/GenBank/DDBJ databases">
        <title>Multiple horizontal gene transfer events from other fungi enriched the ability of initially mycotrophic Trichoderma (Ascomycota) to feed on dead plant biomass.</title>
        <authorList>
            <consortium name="DOE Joint Genome Institute"/>
            <person name="Aerts A."/>
            <person name="Atanasova L."/>
            <person name="Chenthamara K."/>
            <person name="Zhang J."/>
            <person name="Grujic M."/>
            <person name="Henrissat B."/>
            <person name="Kuo A."/>
            <person name="Salamov A."/>
            <person name="Lipzen A."/>
            <person name="Labutti K."/>
            <person name="Barry K."/>
            <person name="Miao Y."/>
            <person name="Rahimi M.J."/>
            <person name="Shen Q."/>
            <person name="Grigoriev I.V."/>
            <person name="Kubicek C.P."/>
            <person name="Druzhinina I.S."/>
        </authorList>
    </citation>
    <scope>NUCLEOTIDE SEQUENCE [LARGE SCALE GENOMIC DNA]</scope>
    <source>
        <strain evidence="2 3">CBS 433.97</strain>
    </source>
</reference>
<feature type="region of interest" description="Disordered" evidence="1">
    <location>
        <begin position="207"/>
        <end position="264"/>
    </location>
</feature>
<dbReference type="EMBL" id="KZ679258">
    <property type="protein sequence ID" value="PTB43810.1"/>
    <property type="molecule type" value="Genomic_DNA"/>
</dbReference>
<proteinExistence type="predicted"/>
<feature type="compositionally biased region" description="Polar residues" evidence="1">
    <location>
        <begin position="208"/>
        <end position="226"/>
    </location>
</feature>
<evidence type="ECO:0000313" key="3">
    <source>
        <dbReference type="Proteomes" id="UP000240493"/>
    </source>
</evidence>
<evidence type="ECO:0000256" key="1">
    <source>
        <dbReference type="SAM" id="MobiDB-lite"/>
    </source>
</evidence>
<evidence type="ECO:0000313" key="2">
    <source>
        <dbReference type="EMBL" id="PTB43810.1"/>
    </source>
</evidence>
<gene>
    <name evidence="2" type="ORF">M441DRAFT_65612</name>
</gene>
<organism evidence="2 3">
    <name type="scientific">Trichoderma asperellum (strain ATCC 204424 / CBS 433.97 / NBRC 101777)</name>
    <dbReference type="NCBI Taxonomy" id="1042311"/>
    <lineage>
        <taxon>Eukaryota</taxon>
        <taxon>Fungi</taxon>
        <taxon>Dikarya</taxon>
        <taxon>Ascomycota</taxon>
        <taxon>Pezizomycotina</taxon>
        <taxon>Sordariomycetes</taxon>
        <taxon>Hypocreomycetidae</taxon>
        <taxon>Hypocreales</taxon>
        <taxon>Hypocreaceae</taxon>
        <taxon>Trichoderma</taxon>
    </lineage>
</organism>
<name>A0A2T3ZG94_TRIA4</name>
<dbReference type="AlphaFoldDB" id="A0A2T3ZG94"/>
<protein>
    <submittedName>
        <fullName evidence="2">Uncharacterized protein</fullName>
    </submittedName>
</protein>
<dbReference type="Proteomes" id="UP000240493">
    <property type="component" value="Unassembled WGS sequence"/>
</dbReference>